<keyword evidence="1" id="KW-0052">Apoplast</keyword>
<dbReference type="Gramene" id="OPUNC12G09790.1">
    <property type="protein sequence ID" value="OPUNC12G09790.1"/>
    <property type="gene ID" value="OPUNC12G09790"/>
</dbReference>
<keyword evidence="1" id="KW-0732">Signal</keyword>
<dbReference type="Proteomes" id="UP000026962">
    <property type="component" value="Chromosome 12"/>
</dbReference>
<comment type="subcellular location">
    <subcellularLocation>
        <location evidence="1">Secreted</location>
        <location evidence="1">Extracellular space</location>
        <location evidence="1">Apoplast</location>
    </subcellularLocation>
</comment>
<dbReference type="Pfam" id="PF03018">
    <property type="entry name" value="Dirigent"/>
    <property type="match status" value="1"/>
</dbReference>
<sequence length="139" mass="15607">MRGLCGTMILIMTMLPTILTMADPYCDCECRQQCEVRLHYYLHQFRAGPNHPNRNEEFVITGGPSGLGVMGIIEGSEDKVGQWSIMGGTGEFTNARGIIKYMAIKKEDVECIRELDIRVFYTPNTPSDVQVAKNITMVK</sequence>
<comment type="function">
    <text evidence="1">Dirigent proteins impart stereoselectivity on the phenoxy radical-coupling reaction, yielding optically active lignans from two molecules of coniferyl alcohol in the biosynthesis of lignans, flavonolignans, and alkaloids and thus plays a central role in plant secondary metabolism.</text>
</comment>
<evidence type="ECO:0000313" key="2">
    <source>
        <dbReference type="EnsemblPlants" id="OPUNC12G09790.1"/>
    </source>
</evidence>
<accession>A0A0E0MM36</accession>
<feature type="chain" id="PRO_5008190912" description="Dirigent protein" evidence="1">
    <location>
        <begin position="23"/>
        <end position="139"/>
    </location>
</feature>
<comment type="similarity">
    <text evidence="1">Belongs to the plant dirigent protein family.</text>
</comment>
<dbReference type="InterPro" id="IPR004265">
    <property type="entry name" value="Dirigent"/>
</dbReference>
<dbReference type="EnsemblPlants" id="OPUNC12G09790.1">
    <property type="protein sequence ID" value="OPUNC12G09790.1"/>
    <property type="gene ID" value="OPUNC12G09790"/>
</dbReference>
<dbReference type="HOGENOM" id="CLU_1848349_0_0_1"/>
<dbReference type="STRING" id="4537.A0A0E0MM36"/>
<name>A0A0E0MM36_ORYPU</name>
<feature type="signal peptide" evidence="1">
    <location>
        <begin position="1"/>
        <end position="22"/>
    </location>
</feature>
<reference evidence="2" key="2">
    <citation type="submission" date="2018-05" db="EMBL/GenBank/DDBJ databases">
        <title>OpunRS2 (Oryza punctata Reference Sequence Version 2).</title>
        <authorList>
            <person name="Zhang J."/>
            <person name="Kudrna D."/>
            <person name="Lee S."/>
            <person name="Talag J."/>
            <person name="Welchert J."/>
            <person name="Wing R.A."/>
        </authorList>
    </citation>
    <scope>NUCLEOTIDE SEQUENCE [LARGE SCALE GENOMIC DNA]</scope>
</reference>
<dbReference type="OMA" id="MADPYCD"/>
<comment type="subunit">
    <text evidence="1">Homodimer.</text>
</comment>
<dbReference type="GO" id="GO:0048046">
    <property type="term" value="C:apoplast"/>
    <property type="evidence" value="ECO:0007669"/>
    <property type="project" value="UniProtKB-SubCell"/>
</dbReference>
<protein>
    <recommendedName>
        <fullName evidence="1">Dirigent protein</fullName>
    </recommendedName>
</protein>
<reference evidence="2" key="1">
    <citation type="submission" date="2015-04" db="UniProtKB">
        <authorList>
            <consortium name="EnsemblPlants"/>
        </authorList>
    </citation>
    <scope>IDENTIFICATION</scope>
</reference>
<keyword evidence="3" id="KW-1185">Reference proteome</keyword>
<evidence type="ECO:0000256" key="1">
    <source>
        <dbReference type="RuleBase" id="RU363099"/>
    </source>
</evidence>
<proteinExistence type="inferred from homology"/>
<dbReference type="AlphaFoldDB" id="A0A0E0MM36"/>
<keyword evidence="1" id="KW-0964">Secreted</keyword>
<evidence type="ECO:0000313" key="3">
    <source>
        <dbReference type="Proteomes" id="UP000026962"/>
    </source>
</evidence>
<organism evidence="2">
    <name type="scientific">Oryza punctata</name>
    <name type="common">Red rice</name>
    <dbReference type="NCBI Taxonomy" id="4537"/>
    <lineage>
        <taxon>Eukaryota</taxon>
        <taxon>Viridiplantae</taxon>
        <taxon>Streptophyta</taxon>
        <taxon>Embryophyta</taxon>
        <taxon>Tracheophyta</taxon>
        <taxon>Spermatophyta</taxon>
        <taxon>Magnoliopsida</taxon>
        <taxon>Liliopsida</taxon>
        <taxon>Poales</taxon>
        <taxon>Poaceae</taxon>
        <taxon>BOP clade</taxon>
        <taxon>Oryzoideae</taxon>
        <taxon>Oryzeae</taxon>
        <taxon>Oryzinae</taxon>
        <taxon>Oryza</taxon>
    </lineage>
</organism>